<name>A0A1E3VL20_9HYPH</name>
<protein>
    <submittedName>
        <fullName evidence="1">Uncharacterized protein</fullName>
    </submittedName>
</protein>
<dbReference type="STRING" id="1774969.AUC69_03525"/>
<organism evidence="1 2">
    <name type="scientific">Methyloceanibacter superfactus</name>
    <dbReference type="NCBI Taxonomy" id="1774969"/>
    <lineage>
        <taxon>Bacteria</taxon>
        <taxon>Pseudomonadati</taxon>
        <taxon>Pseudomonadota</taxon>
        <taxon>Alphaproteobacteria</taxon>
        <taxon>Hyphomicrobiales</taxon>
        <taxon>Hyphomicrobiaceae</taxon>
        <taxon>Methyloceanibacter</taxon>
    </lineage>
</organism>
<proteinExistence type="predicted"/>
<comment type="caution">
    <text evidence="1">The sequence shown here is derived from an EMBL/GenBank/DDBJ whole genome shotgun (WGS) entry which is preliminary data.</text>
</comment>
<evidence type="ECO:0000313" key="2">
    <source>
        <dbReference type="Proteomes" id="UP000094472"/>
    </source>
</evidence>
<gene>
    <name evidence="1" type="ORF">AUC69_03525</name>
</gene>
<accession>A0A1E3VL20</accession>
<keyword evidence="2" id="KW-1185">Reference proteome</keyword>
<dbReference type="Proteomes" id="UP000094472">
    <property type="component" value="Unassembled WGS sequence"/>
</dbReference>
<reference evidence="1 2" key="1">
    <citation type="journal article" date="2016" name="Environ. Microbiol.">
        <title>New Methyloceanibacter diversity from North Sea sediments includes methanotroph containing solely the soluble methane monooxygenase.</title>
        <authorList>
            <person name="Vekeman B."/>
            <person name="Kerckhof F.M."/>
            <person name="Cremers G."/>
            <person name="de Vos P."/>
            <person name="Vandamme P."/>
            <person name="Boon N."/>
            <person name="Op den Camp H.J."/>
            <person name="Heylen K."/>
        </authorList>
    </citation>
    <scope>NUCLEOTIDE SEQUENCE [LARGE SCALE GENOMIC DNA]</scope>
    <source>
        <strain evidence="1 2">R-67175</strain>
    </source>
</reference>
<dbReference type="AlphaFoldDB" id="A0A1E3VL20"/>
<dbReference type="RefSeq" id="WP_158008149.1">
    <property type="nucleotide sequence ID" value="NZ_LPWF01000036.1"/>
</dbReference>
<evidence type="ECO:0000313" key="1">
    <source>
        <dbReference type="EMBL" id="ODR94228.1"/>
    </source>
</evidence>
<dbReference type="EMBL" id="LPWF01000036">
    <property type="protein sequence ID" value="ODR94228.1"/>
    <property type="molecule type" value="Genomic_DNA"/>
</dbReference>
<dbReference type="OrthoDB" id="9815002at2"/>
<sequence length="69" mass="7774">MDRQQIGLRLAKIAFNRDLPLGDYALPVGVMPSFKSLLEERVDPALVHALSRQESEFMPAPRARWEPAA</sequence>